<evidence type="ECO:0000256" key="1">
    <source>
        <dbReference type="SAM" id="MobiDB-lite"/>
    </source>
</evidence>
<accession>A8NV14</accession>
<comment type="caution">
    <text evidence="2">The sequence shown here is derived from an EMBL/GenBank/DDBJ whole genome shotgun (WGS) entry which is preliminary data.</text>
</comment>
<evidence type="ECO:0000313" key="2">
    <source>
        <dbReference type="EMBL" id="EAU85148.1"/>
    </source>
</evidence>
<proteinExistence type="predicted"/>
<reference evidence="2 3" key="1">
    <citation type="journal article" date="2010" name="Proc. Natl. Acad. Sci. U.S.A.">
        <title>Insights into evolution of multicellular fungi from the assembled chromosomes of the mushroom Coprinopsis cinerea (Coprinus cinereus).</title>
        <authorList>
            <person name="Stajich J.E."/>
            <person name="Wilke S.K."/>
            <person name="Ahren D."/>
            <person name="Au C.H."/>
            <person name="Birren B.W."/>
            <person name="Borodovsky M."/>
            <person name="Burns C."/>
            <person name="Canback B."/>
            <person name="Casselton L.A."/>
            <person name="Cheng C.K."/>
            <person name="Deng J."/>
            <person name="Dietrich F.S."/>
            <person name="Fargo D.C."/>
            <person name="Farman M.L."/>
            <person name="Gathman A.C."/>
            <person name="Goldberg J."/>
            <person name="Guigo R."/>
            <person name="Hoegger P.J."/>
            <person name="Hooker J.B."/>
            <person name="Huggins A."/>
            <person name="James T.Y."/>
            <person name="Kamada T."/>
            <person name="Kilaru S."/>
            <person name="Kodira C."/>
            <person name="Kues U."/>
            <person name="Kupfer D."/>
            <person name="Kwan H.S."/>
            <person name="Lomsadze A."/>
            <person name="Li W."/>
            <person name="Lilly W.W."/>
            <person name="Ma L.J."/>
            <person name="Mackey A.J."/>
            <person name="Manning G."/>
            <person name="Martin F."/>
            <person name="Muraguchi H."/>
            <person name="Natvig D.O."/>
            <person name="Palmerini H."/>
            <person name="Ramesh M.A."/>
            <person name="Rehmeyer C.J."/>
            <person name="Roe B.A."/>
            <person name="Shenoy N."/>
            <person name="Stanke M."/>
            <person name="Ter-Hovhannisyan V."/>
            <person name="Tunlid A."/>
            <person name="Velagapudi R."/>
            <person name="Vision T.J."/>
            <person name="Zeng Q."/>
            <person name="Zolan M.E."/>
            <person name="Pukkila P.J."/>
        </authorList>
    </citation>
    <scope>NUCLEOTIDE SEQUENCE [LARGE SCALE GENOMIC DNA]</scope>
    <source>
        <strain evidence="3">Okayama-7 / 130 / ATCC MYA-4618 / FGSC 9003</strain>
    </source>
</reference>
<dbReference type="VEuPathDB" id="FungiDB:CC1G_06164"/>
<dbReference type="KEGG" id="cci:CC1G_06164"/>
<dbReference type="RefSeq" id="XP_001836577.1">
    <property type="nucleotide sequence ID" value="XM_001836525.1"/>
</dbReference>
<feature type="region of interest" description="Disordered" evidence="1">
    <location>
        <begin position="46"/>
        <end position="86"/>
    </location>
</feature>
<dbReference type="AlphaFoldDB" id="A8NV14"/>
<evidence type="ECO:0000313" key="3">
    <source>
        <dbReference type="Proteomes" id="UP000001861"/>
    </source>
</evidence>
<organism evidence="2 3">
    <name type="scientific">Coprinopsis cinerea (strain Okayama-7 / 130 / ATCC MYA-4618 / FGSC 9003)</name>
    <name type="common">Inky cap fungus</name>
    <name type="synonym">Hormographiella aspergillata</name>
    <dbReference type="NCBI Taxonomy" id="240176"/>
    <lineage>
        <taxon>Eukaryota</taxon>
        <taxon>Fungi</taxon>
        <taxon>Dikarya</taxon>
        <taxon>Basidiomycota</taxon>
        <taxon>Agaricomycotina</taxon>
        <taxon>Agaricomycetes</taxon>
        <taxon>Agaricomycetidae</taxon>
        <taxon>Agaricales</taxon>
        <taxon>Agaricineae</taxon>
        <taxon>Psathyrellaceae</taxon>
        <taxon>Coprinopsis</taxon>
    </lineage>
</organism>
<gene>
    <name evidence="2" type="ORF">CC1G_06164</name>
</gene>
<name>A8NV14_COPC7</name>
<sequence>MFIDQREKVSETLTNFLRKNTTINAAAYSNSRMYFEEYARRVHNTARRQRKLSLTRTRQVHNAAEDNLSPDSAPSQYARRGRGESSKRIVSSTVAFPTQQNFVPNSIGGKPDIPRTFDHYARAFPVAETTGKAAVRSLLDLSALPLRFLRRDLIEFGVEDEGTIISTSAKPGEMPREAITRFVEAFQLRYNQMRGPEKQRMTSTHCWYLVEAFKRYATENSKRPFDVIEID</sequence>
<keyword evidence="3" id="KW-1185">Reference proteome</keyword>
<dbReference type="InParanoid" id="A8NV14"/>
<dbReference type="GeneID" id="6013123"/>
<protein>
    <submittedName>
        <fullName evidence="2">Uncharacterized protein</fullName>
    </submittedName>
</protein>
<dbReference type="Proteomes" id="UP000001861">
    <property type="component" value="Unassembled WGS sequence"/>
</dbReference>
<dbReference type="EMBL" id="AACS02000004">
    <property type="protein sequence ID" value="EAU85148.1"/>
    <property type="molecule type" value="Genomic_DNA"/>
</dbReference>